<keyword evidence="3" id="KW-1185">Reference proteome</keyword>
<dbReference type="GO" id="GO:0004519">
    <property type="term" value="F:endonuclease activity"/>
    <property type="evidence" value="ECO:0007669"/>
    <property type="project" value="UniProtKB-KW"/>
</dbReference>
<dbReference type="GO" id="GO:0016787">
    <property type="term" value="F:hydrolase activity"/>
    <property type="evidence" value="ECO:0007669"/>
    <property type="project" value="UniProtKB-KW"/>
</dbReference>
<dbReference type="EMBL" id="JBHTHR010000057">
    <property type="protein sequence ID" value="MFD0800467.1"/>
    <property type="molecule type" value="Genomic_DNA"/>
</dbReference>
<dbReference type="EC" id="3.1.-.-" evidence="2"/>
<dbReference type="Pfam" id="PF13392">
    <property type="entry name" value="HNH_3"/>
    <property type="match status" value="1"/>
</dbReference>
<accession>A0ABW3BAV8</accession>
<keyword evidence="2" id="KW-0255">Endonuclease</keyword>
<dbReference type="Gene3D" id="3.90.75.10">
    <property type="entry name" value="Homing Intron 3 (I-ppo) Encoded Endonuclease, Chain A"/>
    <property type="match status" value="1"/>
</dbReference>
<keyword evidence="2" id="KW-0378">Hydrolase</keyword>
<dbReference type="InterPro" id="IPR044930">
    <property type="entry name" value="Homing_endonuclease_His-Me"/>
</dbReference>
<evidence type="ECO:0000313" key="3">
    <source>
        <dbReference type="Proteomes" id="UP001596956"/>
    </source>
</evidence>
<sequence>MCPQSSKPALSSAWPALADELDRFWRSVTIPPGPDACWTWTGALDRGGYGKFFIAGREYIAHRLAYEIVLGPIPGGLCIDHLCRHRACVNPVHLEPVTQRENVLRGNSPAALHARATHCPEGHPFDETNTYLYPDGRRGCRTCRAEQRLTNRKAVAR</sequence>
<dbReference type="SUPFAM" id="SSF54060">
    <property type="entry name" value="His-Me finger endonucleases"/>
    <property type="match status" value="1"/>
</dbReference>
<protein>
    <submittedName>
        <fullName evidence="2">HNH endonuclease signature motif containing protein</fullName>
        <ecNumber evidence="2">3.1.-.-</ecNumber>
    </submittedName>
</protein>
<evidence type="ECO:0000259" key="1">
    <source>
        <dbReference type="Pfam" id="PF13392"/>
    </source>
</evidence>
<keyword evidence="2" id="KW-0540">Nuclease</keyword>
<gene>
    <name evidence="2" type="ORF">ACFQZU_03920</name>
</gene>
<evidence type="ECO:0000313" key="2">
    <source>
        <dbReference type="EMBL" id="MFD0800467.1"/>
    </source>
</evidence>
<feature type="domain" description="HNH nuclease" evidence="1">
    <location>
        <begin position="60"/>
        <end position="103"/>
    </location>
</feature>
<reference evidence="3" key="1">
    <citation type="journal article" date="2019" name="Int. J. Syst. Evol. Microbiol.">
        <title>The Global Catalogue of Microorganisms (GCM) 10K type strain sequencing project: providing services to taxonomists for standard genome sequencing and annotation.</title>
        <authorList>
            <consortium name="The Broad Institute Genomics Platform"/>
            <consortium name="The Broad Institute Genome Sequencing Center for Infectious Disease"/>
            <person name="Wu L."/>
            <person name="Ma J."/>
        </authorList>
    </citation>
    <scope>NUCLEOTIDE SEQUENCE [LARGE SCALE GENOMIC DNA]</scope>
    <source>
        <strain evidence="3">CCUG 63369</strain>
    </source>
</reference>
<organism evidence="2 3">
    <name type="scientific">Streptomonospora algeriensis</name>
    <dbReference type="NCBI Taxonomy" id="995084"/>
    <lineage>
        <taxon>Bacteria</taxon>
        <taxon>Bacillati</taxon>
        <taxon>Actinomycetota</taxon>
        <taxon>Actinomycetes</taxon>
        <taxon>Streptosporangiales</taxon>
        <taxon>Nocardiopsidaceae</taxon>
        <taxon>Streptomonospora</taxon>
    </lineage>
</organism>
<dbReference type="Proteomes" id="UP001596956">
    <property type="component" value="Unassembled WGS sequence"/>
</dbReference>
<comment type="caution">
    <text evidence="2">The sequence shown here is derived from an EMBL/GenBank/DDBJ whole genome shotgun (WGS) entry which is preliminary data.</text>
</comment>
<name>A0ABW3BAV8_9ACTN</name>
<dbReference type="InterPro" id="IPR003615">
    <property type="entry name" value="HNH_nuc"/>
</dbReference>
<dbReference type="InterPro" id="IPR044925">
    <property type="entry name" value="His-Me_finger_sf"/>
</dbReference>
<proteinExistence type="predicted"/>